<name>A0A6U5DB31_9STRA</name>
<feature type="chain" id="PRO_5036192173" evidence="2">
    <location>
        <begin position="23"/>
        <end position="226"/>
    </location>
</feature>
<feature type="compositionally biased region" description="Acidic residues" evidence="1">
    <location>
        <begin position="216"/>
        <end position="226"/>
    </location>
</feature>
<accession>A0A6U5DB31</accession>
<dbReference type="AlphaFoldDB" id="A0A6U5DB31"/>
<protein>
    <submittedName>
        <fullName evidence="4">Uncharacterized protein</fullName>
    </submittedName>
</protein>
<sequence>MTIKFVCTLSLDIVALLCLSKSQLTVTSLVTGTPTLCHQKAGLSSLGPQNPIRKRRFLGWTGKSLEFASPFSQLNSRESTGDEAKPDGLFIPGRDGLISSEGDANLYSKYPTTQFDYVSAARKRAEEGRAKLREQEAQELMETEKRRMVREAEYEEGRMSDFGPGDLSDYNAASDDYGFEKSQGNDSQGGFEVISLEGDGHGEEDGNDEPTLIIPDGEDDSGLILF</sequence>
<reference evidence="4" key="1">
    <citation type="submission" date="2021-01" db="EMBL/GenBank/DDBJ databases">
        <authorList>
            <person name="Corre E."/>
            <person name="Pelletier E."/>
            <person name="Niang G."/>
            <person name="Scheremetjew M."/>
            <person name="Finn R."/>
            <person name="Kale V."/>
            <person name="Holt S."/>
            <person name="Cochrane G."/>
            <person name="Meng A."/>
            <person name="Brown T."/>
            <person name="Cohen L."/>
        </authorList>
    </citation>
    <scope>NUCLEOTIDE SEQUENCE</scope>
    <source>
        <strain evidence="4">308</strain>
    </source>
</reference>
<evidence type="ECO:0000256" key="2">
    <source>
        <dbReference type="SAM" id="SignalP"/>
    </source>
</evidence>
<evidence type="ECO:0000256" key="1">
    <source>
        <dbReference type="SAM" id="MobiDB-lite"/>
    </source>
</evidence>
<feature type="region of interest" description="Disordered" evidence="1">
    <location>
        <begin position="155"/>
        <end position="226"/>
    </location>
</feature>
<organism evidence="4">
    <name type="scientific">Corethron hystrix</name>
    <dbReference type="NCBI Taxonomy" id="216773"/>
    <lineage>
        <taxon>Eukaryota</taxon>
        <taxon>Sar</taxon>
        <taxon>Stramenopiles</taxon>
        <taxon>Ochrophyta</taxon>
        <taxon>Bacillariophyta</taxon>
        <taxon>Coscinodiscophyceae</taxon>
        <taxon>Corethrophycidae</taxon>
        <taxon>Corethrales</taxon>
        <taxon>Corethraceae</taxon>
        <taxon>Corethron</taxon>
    </lineage>
</organism>
<feature type="signal peptide" evidence="2">
    <location>
        <begin position="1"/>
        <end position="22"/>
    </location>
</feature>
<evidence type="ECO:0000313" key="4">
    <source>
        <dbReference type="EMBL" id="CAD8873560.1"/>
    </source>
</evidence>
<dbReference type="EMBL" id="HBFR01001130">
    <property type="protein sequence ID" value="CAD8873560.1"/>
    <property type="molecule type" value="Transcribed_RNA"/>
</dbReference>
<dbReference type="EMBL" id="HBFR01001129">
    <property type="protein sequence ID" value="CAD8873559.1"/>
    <property type="molecule type" value="Transcribed_RNA"/>
</dbReference>
<gene>
    <name evidence="3" type="ORF">CHYS00102_LOCUS717</name>
    <name evidence="4" type="ORF">CHYS00102_LOCUS718</name>
</gene>
<evidence type="ECO:0000313" key="3">
    <source>
        <dbReference type="EMBL" id="CAD8873559.1"/>
    </source>
</evidence>
<keyword evidence="2" id="KW-0732">Signal</keyword>
<proteinExistence type="predicted"/>